<evidence type="ECO:0000313" key="4">
    <source>
        <dbReference type="Proteomes" id="UP000694620"/>
    </source>
</evidence>
<feature type="compositionally biased region" description="Basic and acidic residues" evidence="2">
    <location>
        <begin position="1"/>
        <end position="17"/>
    </location>
</feature>
<dbReference type="OrthoDB" id="10050218at2759"/>
<dbReference type="GeneID" id="114662739"/>
<dbReference type="AlphaFoldDB" id="A0A8C4TD80"/>
<dbReference type="Proteomes" id="UP000694620">
    <property type="component" value="Chromosome 12"/>
</dbReference>
<dbReference type="GeneTree" id="ENSGT00390000010974"/>
<evidence type="ECO:0000256" key="2">
    <source>
        <dbReference type="SAM" id="MobiDB-lite"/>
    </source>
</evidence>
<gene>
    <name evidence="3" type="primary">haus8</name>
</gene>
<evidence type="ECO:0008006" key="5">
    <source>
        <dbReference type="Google" id="ProtNLM"/>
    </source>
</evidence>
<reference evidence="3" key="2">
    <citation type="submission" date="2025-08" db="UniProtKB">
        <authorList>
            <consortium name="Ensembl"/>
        </authorList>
    </citation>
    <scope>IDENTIFICATION</scope>
</reference>
<keyword evidence="1" id="KW-0175">Coiled coil</keyword>
<reference evidence="3" key="3">
    <citation type="submission" date="2025-09" db="UniProtKB">
        <authorList>
            <consortium name="Ensembl"/>
        </authorList>
    </citation>
    <scope>IDENTIFICATION</scope>
</reference>
<dbReference type="Ensembl" id="ENSECRT00000031370.1">
    <property type="protein sequence ID" value="ENSECRP00000030724.1"/>
    <property type="gene ID" value="ENSECRG00000020849.1"/>
</dbReference>
<feature type="compositionally biased region" description="Polar residues" evidence="2">
    <location>
        <begin position="18"/>
        <end position="34"/>
    </location>
</feature>
<dbReference type="RefSeq" id="XP_028672221.1">
    <property type="nucleotide sequence ID" value="XM_028816388.2"/>
</dbReference>
<feature type="coiled-coil region" evidence="1">
    <location>
        <begin position="163"/>
        <end position="194"/>
    </location>
</feature>
<keyword evidence="4" id="KW-1185">Reference proteome</keyword>
<evidence type="ECO:0000256" key="1">
    <source>
        <dbReference type="SAM" id="Coils"/>
    </source>
</evidence>
<feature type="region of interest" description="Disordered" evidence="2">
    <location>
        <begin position="1"/>
        <end position="40"/>
    </location>
</feature>
<protein>
    <recommendedName>
        <fullName evidence="5">HAUS augmin-like complex subunit 8</fullName>
    </recommendedName>
</protein>
<name>A0A8C4TD80_ERPCA</name>
<evidence type="ECO:0000313" key="3">
    <source>
        <dbReference type="Ensembl" id="ENSECRP00000030724.1"/>
    </source>
</evidence>
<accession>A0A8C4TD80</accession>
<proteinExistence type="predicted"/>
<reference evidence="3" key="1">
    <citation type="submission" date="2021-06" db="EMBL/GenBank/DDBJ databases">
        <authorList>
            <consortium name="Wellcome Sanger Institute Data Sharing"/>
        </authorList>
    </citation>
    <scope>NUCLEOTIDE SEQUENCE [LARGE SCALE GENOMIC DNA]</scope>
</reference>
<organism evidence="3 4">
    <name type="scientific">Erpetoichthys calabaricus</name>
    <name type="common">Rope fish</name>
    <name type="synonym">Calamoichthys calabaricus</name>
    <dbReference type="NCBI Taxonomy" id="27687"/>
    <lineage>
        <taxon>Eukaryota</taxon>
        <taxon>Metazoa</taxon>
        <taxon>Chordata</taxon>
        <taxon>Craniata</taxon>
        <taxon>Vertebrata</taxon>
        <taxon>Euteleostomi</taxon>
        <taxon>Actinopterygii</taxon>
        <taxon>Polypteriformes</taxon>
        <taxon>Polypteridae</taxon>
        <taxon>Erpetoichthys</taxon>
    </lineage>
</organism>
<sequence>MSYRKVVELSESAKGEQTRSSSSMEGSTEIGSGPTTKKTKYPGKVIQSRYMQALEKKPVVKNLAMNQTISIKSQERKRTLEASVRRSVAPGKLHSSFISPLQSSIAESCLLEHFVRPELDISSVRECTAQFPDLPDSKEAIDRQTLLLAYLTAKMESNTNKLRDEAETNLLIVMDEEEKLRKKVQEHKRQLLLRDKGKELNSLLDLQIEALKPIAEIAGRFTDEYRTFATALDTTRHELPVKNIHMQRDAHTFLDEIESCLTETVKLLELNPEQSEKNAEANQLLKRIQDSALMVDLEVRRGLEDLLELSSLVMREGVMIHQNREEERLGMADTTSLYFPKM</sequence>
<dbReference type="CTD" id="93323"/>